<feature type="region of interest" description="Disordered" evidence="1">
    <location>
        <begin position="109"/>
        <end position="139"/>
    </location>
</feature>
<dbReference type="EMBL" id="CAKOGL010000005">
    <property type="protein sequence ID" value="CAH2086269.1"/>
    <property type="molecule type" value="Genomic_DNA"/>
</dbReference>
<reference evidence="2" key="1">
    <citation type="submission" date="2022-03" db="EMBL/GenBank/DDBJ databases">
        <authorList>
            <person name="Tunstrom K."/>
        </authorList>
    </citation>
    <scope>NUCLEOTIDE SEQUENCE</scope>
</reference>
<proteinExistence type="predicted"/>
<sequence>MADNSERVVFPDEIEKTKEKVVEETQATETNSIEQPPEVTGIHFRNMVTVPGNCPPGQQRGADDMADDSSRIVFPNEVDQLKADAARKRREINKANNSNAIVFPDEFEEYETEEGAEQQATEAKGTEDSNMADDSSRNVFQNEVDRLKADAASERREINKATDSNSIVFPDEFEECKTEEAAEEQATEAKGTEDLS</sequence>
<organism evidence="2 3">
    <name type="scientific">Euphydryas editha</name>
    <name type="common">Edith's checkerspot</name>
    <dbReference type="NCBI Taxonomy" id="104508"/>
    <lineage>
        <taxon>Eukaryota</taxon>
        <taxon>Metazoa</taxon>
        <taxon>Ecdysozoa</taxon>
        <taxon>Arthropoda</taxon>
        <taxon>Hexapoda</taxon>
        <taxon>Insecta</taxon>
        <taxon>Pterygota</taxon>
        <taxon>Neoptera</taxon>
        <taxon>Endopterygota</taxon>
        <taxon>Lepidoptera</taxon>
        <taxon>Glossata</taxon>
        <taxon>Ditrysia</taxon>
        <taxon>Papilionoidea</taxon>
        <taxon>Nymphalidae</taxon>
        <taxon>Nymphalinae</taxon>
        <taxon>Euphydryas</taxon>
    </lineage>
</organism>
<accession>A0AAU9TF99</accession>
<feature type="compositionally biased region" description="Polar residues" evidence="1">
    <location>
        <begin position="128"/>
        <end position="139"/>
    </location>
</feature>
<comment type="caution">
    <text evidence="2">The sequence shown here is derived from an EMBL/GenBank/DDBJ whole genome shotgun (WGS) entry which is preliminary data.</text>
</comment>
<evidence type="ECO:0000256" key="1">
    <source>
        <dbReference type="SAM" id="MobiDB-lite"/>
    </source>
</evidence>
<feature type="region of interest" description="Disordered" evidence="1">
    <location>
        <begin position="20"/>
        <end position="39"/>
    </location>
</feature>
<gene>
    <name evidence="2" type="ORF">EEDITHA_LOCUS2670</name>
</gene>
<feature type="region of interest" description="Disordered" evidence="1">
    <location>
        <begin position="151"/>
        <end position="196"/>
    </location>
</feature>
<dbReference type="AlphaFoldDB" id="A0AAU9TF99"/>
<evidence type="ECO:0000313" key="2">
    <source>
        <dbReference type="EMBL" id="CAH2086269.1"/>
    </source>
</evidence>
<evidence type="ECO:0000313" key="3">
    <source>
        <dbReference type="Proteomes" id="UP001153954"/>
    </source>
</evidence>
<feature type="compositionally biased region" description="Basic and acidic residues" evidence="1">
    <location>
        <begin position="151"/>
        <end position="160"/>
    </location>
</feature>
<name>A0AAU9TF99_EUPED</name>
<keyword evidence="3" id="KW-1185">Reference proteome</keyword>
<dbReference type="Proteomes" id="UP001153954">
    <property type="component" value="Unassembled WGS sequence"/>
</dbReference>
<protein>
    <submittedName>
        <fullName evidence="2">Uncharacterized protein</fullName>
    </submittedName>
</protein>